<evidence type="ECO:0000259" key="12">
    <source>
        <dbReference type="Pfam" id="PF15629"/>
    </source>
</evidence>
<evidence type="ECO:0000256" key="7">
    <source>
        <dbReference type="ARBA" id="ARBA00023014"/>
    </source>
</evidence>
<protein>
    <recommendedName>
        <fullName evidence="15">HhH-GPD domain-containing protein</fullName>
    </recommendedName>
</protein>
<dbReference type="GO" id="GO:0005634">
    <property type="term" value="C:nucleus"/>
    <property type="evidence" value="ECO:0007669"/>
    <property type="project" value="UniProtKB-SubCell"/>
</dbReference>
<evidence type="ECO:0000256" key="5">
    <source>
        <dbReference type="ARBA" id="ARBA00022723"/>
    </source>
</evidence>
<dbReference type="GO" id="GO:0046872">
    <property type="term" value="F:metal ion binding"/>
    <property type="evidence" value="ECO:0007669"/>
    <property type="project" value="UniProtKB-KW"/>
</dbReference>
<reference evidence="13 14" key="1">
    <citation type="journal article" date="2012" name="Nature">
        <title>Repeated polyploidization of Gossypium genomes and the evolution of spinnable cotton fibres.</title>
        <authorList>
            <person name="Paterson A.H."/>
            <person name="Wendel J.F."/>
            <person name="Gundlach H."/>
            <person name="Guo H."/>
            <person name="Jenkins J."/>
            <person name="Jin D."/>
            <person name="Llewellyn D."/>
            <person name="Showmaker K.C."/>
            <person name="Shu S."/>
            <person name="Udall J."/>
            <person name="Yoo M.J."/>
            <person name="Byers R."/>
            <person name="Chen W."/>
            <person name="Doron-Faigenboim A."/>
            <person name="Duke M.V."/>
            <person name="Gong L."/>
            <person name="Grimwood J."/>
            <person name="Grover C."/>
            <person name="Grupp K."/>
            <person name="Hu G."/>
            <person name="Lee T.H."/>
            <person name="Li J."/>
            <person name="Lin L."/>
            <person name="Liu T."/>
            <person name="Marler B.S."/>
            <person name="Page J.T."/>
            <person name="Roberts A.W."/>
            <person name="Romanel E."/>
            <person name="Sanders W.S."/>
            <person name="Szadkowski E."/>
            <person name="Tan X."/>
            <person name="Tang H."/>
            <person name="Xu C."/>
            <person name="Wang J."/>
            <person name="Wang Z."/>
            <person name="Zhang D."/>
            <person name="Zhang L."/>
            <person name="Ashrafi H."/>
            <person name="Bedon F."/>
            <person name="Bowers J.E."/>
            <person name="Brubaker C.L."/>
            <person name="Chee P.W."/>
            <person name="Das S."/>
            <person name="Gingle A.R."/>
            <person name="Haigler C.H."/>
            <person name="Harker D."/>
            <person name="Hoffmann L.V."/>
            <person name="Hovav R."/>
            <person name="Jones D.C."/>
            <person name="Lemke C."/>
            <person name="Mansoor S."/>
            <person name="ur Rahman M."/>
            <person name="Rainville L.N."/>
            <person name="Rambani A."/>
            <person name="Reddy U.K."/>
            <person name="Rong J.K."/>
            <person name="Saranga Y."/>
            <person name="Scheffler B.E."/>
            <person name="Scheffler J.A."/>
            <person name="Stelly D.M."/>
            <person name="Triplett B.A."/>
            <person name="Van Deynze A."/>
            <person name="Vaslin M.F."/>
            <person name="Waghmare V.N."/>
            <person name="Walford S.A."/>
            <person name="Wright R.J."/>
            <person name="Zaki E.A."/>
            <person name="Zhang T."/>
            <person name="Dennis E.S."/>
            <person name="Mayer K.F."/>
            <person name="Peterson D.G."/>
            <person name="Rokhsar D.S."/>
            <person name="Wang X."/>
            <person name="Schmutz J."/>
        </authorList>
    </citation>
    <scope>NUCLEOTIDE SEQUENCE [LARGE SCALE GENOMIC DNA]</scope>
</reference>
<dbReference type="EMBL" id="CM001748">
    <property type="protein sequence ID" value="KJB55675.1"/>
    <property type="molecule type" value="Genomic_DNA"/>
</dbReference>
<evidence type="ECO:0000256" key="6">
    <source>
        <dbReference type="ARBA" id="ARBA00023004"/>
    </source>
</evidence>
<dbReference type="InterPro" id="IPR028924">
    <property type="entry name" value="Perm-CXXC"/>
</dbReference>
<evidence type="ECO:0000256" key="1">
    <source>
        <dbReference type="ARBA" id="ARBA00001966"/>
    </source>
</evidence>
<dbReference type="CDD" id="cd00056">
    <property type="entry name" value="ENDO3c"/>
    <property type="match status" value="1"/>
</dbReference>
<comment type="cofactor">
    <cofactor evidence="1">
        <name>[4Fe-4S] cluster</name>
        <dbReference type="ChEBI" id="CHEBI:49883"/>
    </cofactor>
</comment>
<dbReference type="Pfam" id="PF15628">
    <property type="entry name" value="RRM_DME"/>
    <property type="match status" value="1"/>
</dbReference>
<keyword evidence="14" id="KW-1185">Reference proteome</keyword>
<dbReference type="InterPro" id="IPR003265">
    <property type="entry name" value="HhH-GPD_domain"/>
</dbReference>
<evidence type="ECO:0000256" key="9">
    <source>
        <dbReference type="ARBA" id="ARBA00023242"/>
    </source>
</evidence>
<feature type="region of interest" description="Disordered" evidence="10">
    <location>
        <begin position="1063"/>
        <end position="1083"/>
    </location>
</feature>
<organism evidence="13 14">
    <name type="scientific">Gossypium raimondii</name>
    <name type="common">Peruvian cotton</name>
    <name type="synonym">Gossypium klotzschianum subsp. raimondii</name>
    <dbReference type="NCBI Taxonomy" id="29730"/>
    <lineage>
        <taxon>Eukaryota</taxon>
        <taxon>Viridiplantae</taxon>
        <taxon>Streptophyta</taxon>
        <taxon>Embryophyta</taxon>
        <taxon>Tracheophyta</taxon>
        <taxon>Spermatophyta</taxon>
        <taxon>Magnoliopsida</taxon>
        <taxon>eudicotyledons</taxon>
        <taxon>Gunneridae</taxon>
        <taxon>Pentapetalae</taxon>
        <taxon>rosids</taxon>
        <taxon>malvids</taxon>
        <taxon>Malvales</taxon>
        <taxon>Malvaceae</taxon>
        <taxon>Malvoideae</taxon>
        <taxon>Gossypium</taxon>
    </lineage>
</organism>
<evidence type="ECO:0000256" key="4">
    <source>
        <dbReference type="ARBA" id="ARBA00022485"/>
    </source>
</evidence>
<dbReference type="PANTHER" id="PTHR46213:SF13">
    <property type="entry name" value="DEMETER-LIKE PROTEIN 2-RELATED"/>
    <property type="match status" value="1"/>
</dbReference>
<dbReference type="GO" id="GO:0019104">
    <property type="term" value="F:DNA N-glycosylase activity"/>
    <property type="evidence" value="ECO:0007669"/>
    <property type="project" value="InterPro"/>
</dbReference>
<dbReference type="KEGG" id="gra:105770286"/>
<dbReference type="PANTHER" id="PTHR46213">
    <property type="entry name" value="TRANSCRIPTIONAL ACTIVATOR DEMETER"/>
    <property type="match status" value="1"/>
</dbReference>
<evidence type="ECO:0008006" key="15">
    <source>
        <dbReference type="Google" id="ProtNLM"/>
    </source>
</evidence>
<evidence type="ECO:0000256" key="2">
    <source>
        <dbReference type="ARBA" id="ARBA00004123"/>
    </source>
</evidence>
<dbReference type="GO" id="GO:0006284">
    <property type="term" value="P:base-excision repair"/>
    <property type="evidence" value="ECO:0007669"/>
    <property type="project" value="InterPro"/>
</dbReference>
<sequence length="1685" mass="189994">MSGYRVYERKHKRKEQCGSVPRTPEKPTPGIPEIKEVYARRSRMKLEEKVSESCSSEKKIDCDKTFDSFFNLVPLAEKDAVFDSCMALSDKEKEQSSNRTDSISLGPVGKIDLKMSLDSLGMGDLLSAGESKEQNFCPGRNFDGIEDLCLESTVCTVTSKQKEMEQSSNRTECISLGFVGKLDLKMSLDSLGTADLLSAGEGKEQNFCPGRNFDGIEDLCLESTVCTVTSKQKEDGFNGIEGTFSGHGGSIDLDKSTYTLENSGGFNHQTDELDSTSLASAGAIDGSNILEKDWDSVLSDNHFMELPCLLEPKVSQPYALSQDNGFMRETVTFDQILVNDCLDLKQSRQKPKRKIHRPKVAFDGKPNTLKLATPNQVREKKPRLATPKLVKEKKPKLVAAKRAKRKKSENVRKQASPGLQEAIIENKNLSDIKSNMIIEINETQAAVARALDFQSESLDAERVDYARALDFPLESLDAKPVEFAFHSFPKKRRSERRWTLNKSKMIIEINETKAAFTRTLCFQSEPVESASHSVTNKKRRSRRRRILSFFSLPVMSVTKSVKNSKKKLFTAKWLPRRKRTPRKRPRKVTEVEGKSNAALYIDNLVVGNLTVTDKDLSAVMEIEGLESDTPVAGTGDLYVTDKMDMDLSAMREIKVLETYAPITGTDNLCVTDKAVGEIEEWETDALITGTDNLCVTDKMDISAMREIEVLETDTPITGTDNLCVTGKMDLSAMREIKVLETDILITGKRKRKASTPGAIVKQRGQSGLLSKKYINFIIQKLQSFHISDNTLVPYQGPFQPLKKIRPLVVLDPETVRVWNLLMGIDVERIKNEASEEKEKWWQKEREVFAGRVASFIARMQQIQGDRGFRKWKGSVLDSAIGVLLTQNVTDHCSSNAFMCLAAKFPPKQAASESDPCLSQESVGSNTAEYDAEGNQYFVIEPEPERNKEFKEPTDGLIGEFQETSINTGCEGCLRVISNTNLPTIPEADLNGGLVGELEETSMNAGQKGCLQVVSDTNLPENSIANLNGSCGSIVQRQYAKMQKRVLSKIPKLKEREYLSMGFGKRKSTSEKKESASGESASKEEEVDWESIRLKYSTGERSGDQMDTVDWEAVRIADVKDLADCIKERGQQNRISETIQNLLNRVVSLHNCLDLEWLRDTPPDLAKRYLLEVNGLGLKSVECIRLLSLEQVAFPVDVNVARIAVRLGWVPLQPLPEQLQLHLLEQYPIMDNIQIYLWPRLCNLPQRILYKLHFHMITFGKVTCTKSKPNCNACPMRDNCKHFQSEYASSKKALPSDKMKSSTASNSSPRALKEAIHILDSKSQTKIHESIIEEPFEPPQFLNSESQTKIYEPPQYLLNSESQTKIYEAIIEEHFKSPSKYKVPESLELEYQEPEIEPIIEEPEYQQADIEPIIEEPLELSSKYKVPESQEPEIEYDSDGIPIFRISIMKNNFMFRDGEVSNSLVTLDPNATSAPKLKQNRRLRTEHLVYELPRNHVLLEGLEQTESDNDLQYHLAIWRSGEIAESSEPPKKRCNSTGPDLCNEETCFSCNNIREINANIVRGTLLIPYRVANKGSFPLNGTYFQVNEVFADHETSYRPIKVSRELIYNLRTRTAYFGTSISAILRGESMYNIQKCFWTGIICNRGFERSQGVPRPLASRFHCAPSKIEKVKKESKPKTKLLSYKK</sequence>
<keyword evidence="4" id="KW-0004">4Fe-4S</keyword>
<dbReference type="GO" id="GO:0051539">
    <property type="term" value="F:4 iron, 4 sulfur cluster binding"/>
    <property type="evidence" value="ECO:0007669"/>
    <property type="project" value="UniProtKB-KW"/>
</dbReference>
<dbReference type="OrthoDB" id="5607at2759"/>
<evidence type="ECO:0000313" key="14">
    <source>
        <dbReference type="Proteomes" id="UP000032304"/>
    </source>
</evidence>
<dbReference type="InterPro" id="IPR003651">
    <property type="entry name" value="Endonuclease3_FeS-loop_motif"/>
</dbReference>
<dbReference type="SUPFAM" id="SSF48150">
    <property type="entry name" value="DNA-glycosylase"/>
    <property type="match status" value="1"/>
</dbReference>
<keyword evidence="6" id="KW-0408">Iron</keyword>
<evidence type="ECO:0000256" key="10">
    <source>
        <dbReference type="SAM" id="MobiDB-lite"/>
    </source>
</evidence>
<feature type="region of interest" description="Disordered" evidence="10">
    <location>
        <begin position="1"/>
        <end position="31"/>
    </location>
</feature>
<comment type="subcellular location">
    <subcellularLocation>
        <location evidence="2">Nucleus</location>
    </subcellularLocation>
</comment>
<evidence type="ECO:0000259" key="11">
    <source>
        <dbReference type="Pfam" id="PF15628"/>
    </source>
</evidence>
<name>A0A0D2UIL3_GOSRA</name>
<evidence type="ECO:0000256" key="8">
    <source>
        <dbReference type="ARBA" id="ARBA00023125"/>
    </source>
</evidence>
<dbReference type="InterPro" id="IPR011257">
    <property type="entry name" value="DNA_glycosylase"/>
</dbReference>
<dbReference type="InterPro" id="IPR028925">
    <property type="entry name" value="RRM_DME"/>
</dbReference>
<proteinExistence type="inferred from homology"/>
<keyword evidence="9" id="KW-0539">Nucleus</keyword>
<dbReference type="Gene3D" id="1.10.1670.10">
    <property type="entry name" value="Helix-hairpin-Helix base-excision DNA repair enzymes (C-terminal)"/>
    <property type="match status" value="1"/>
</dbReference>
<dbReference type="GO" id="GO:0003677">
    <property type="term" value="F:DNA binding"/>
    <property type="evidence" value="ECO:0007669"/>
    <property type="project" value="UniProtKB-KW"/>
</dbReference>
<feature type="domain" description="Demeter RRM-fold" evidence="11">
    <location>
        <begin position="1562"/>
        <end position="1662"/>
    </location>
</feature>
<dbReference type="eggNOG" id="ENOG502QQKH">
    <property type="taxonomic scope" value="Eukaryota"/>
</dbReference>
<dbReference type="GO" id="GO:0141166">
    <property type="term" value="P:chromosomal 5-methylcytosine DNA demethylation pathway"/>
    <property type="evidence" value="ECO:0007669"/>
    <property type="project" value="InterPro"/>
</dbReference>
<evidence type="ECO:0000256" key="3">
    <source>
        <dbReference type="ARBA" id="ARBA00005646"/>
    </source>
</evidence>
<feature type="domain" description="Permuted single zf-CXXC unit" evidence="12">
    <location>
        <begin position="1529"/>
        <end position="1557"/>
    </location>
</feature>
<dbReference type="InterPro" id="IPR023170">
    <property type="entry name" value="HhH_base_excis_C"/>
</dbReference>
<dbReference type="Gramene" id="KJB55675">
    <property type="protein sequence ID" value="KJB55675"/>
    <property type="gene ID" value="B456_009G088400"/>
</dbReference>
<dbReference type="SMART" id="SM00525">
    <property type="entry name" value="FES"/>
    <property type="match status" value="1"/>
</dbReference>
<gene>
    <name evidence="13" type="ORF">B456_009G088400</name>
</gene>
<dbReference type="InterPro" id="IPR044811">
    <property type="entry name" value="DME/ROS1"/>
</dbReference>
<dbReference type="Pfam" id="PF15629">
    <property type="entry name" value="Perm-CXXC"/>
    <property type="match status" value="1"/>
</dbReference>
<keyword evidence="7" id="KW-0411">Iron-sulfur</keyword>
<dbReference type="GO" id="GO:0035514">
    <property type="term" value="F:DNA demethylase activity"/>
    <property type="evidence" value="ECO:0007669"/>
    <property type="project" value="InterPro"/>
</dbReference>
<comment type="similarity">
    <text evidence="3">Belongs to the DNA glycosylase family. DEMETER subfamily.</text>
</comment>
<dbReference type="Proteomes" id="UP000032304">
    <property type="component" value="Chromosome 9"/>
</dbReference>
<accession>A0A0D2UIL3</accession>
<keyword evidence="8" id="KW-0238">DNA-binding</keyword>
<evidence type="ECO:0000313" key="13">
    <source>
        <dbReference type="EMBL" id="KJB55675.1"/>
    </source>
</evidence>
<keyword evidence="5" id="KW-0479">Metal-binding</keyword>
<feature type="compositionally biased region" description="Basic and acidic residues" evidence="10">
    <location>
        <begin position="1067"/>
        <end position="1083"/>
    </location>
</feature>